<dbReference type="OrthoDB" id="7033301at2"/>
<name>A0A1C2DGR4_9PSED</name>
<proteinExistence type="predicted"/>
<protein>
    <submittedName>
        <fullName evidence="1">Uncharacterized protein</fullName>
    </submittedName>
</protein>
<evidence type="ECO:0000313" key="2">
    <source>
        <dbReference type="Proteomes" id="UP000095143"/>
    </source>
</evidence>
<dbReference type="EMBL" id="MDEN01000068">
    <property type="protein sequence ID" value="OCX13907.1"/>
    <property type="molecule type" value="Genomic_DNA"/>
</dbReference>
<comment type="caution">
    <text evidence="1">The sequence shown here is derived from an EMBL/GenBank/DDBJ whole genome shotgun (WGS) entry which is preliminary data.</text>
</comment>
<gene>
    <name evidence="1" type="ORF">BBI10_20295</name>
</gene>
<dbReference type="RefSeq" id="WP_065991419.1">
    <property type="nucleotide sequence ID" value="NZ_MDEN01000068.1"/>
</dbReference>
<accession>A0A1C2DGR4</accession>
<organism evidence="1 2">
    <name type="scientific">Pseudomonas graminis</name>
    <dbReference type="NCBI Taxonomy" id="158627"/>
    <lineage>
        <taxon>Bacteria</taxon>
        <taxon>Pseudomonadati</taxon>
        <taxon>Pseudomonadota</taxon>
        <taxon>Gammaproteobacteria</taxon>
        <taxon>Pseudomonadales</taxon>
        <taxon>Pseudomonadaceae</taxon>
        <taxon>Pseudomonas</taxon>
    </lineage>
</organism>
<dbReference type="AlphaFoldDB" id="A0A1C2DGR4"/>
<dbReference type="Proteomes" id="UP000095143">
    <property type="component" value="Unassembled WGS sequence"/>
</dbReference>
<evidence type="ECO:0000313" key="1">
    <source>
        <dbReference type="EMBL" id="OCX13907.1"/>
    </source>
</evidence>
<reference evidence="1 2" key="1">
    <citation type="submission" date="2016-08" db="EMBL/GenBank/DDBJ databases">
        <title>Whole genome sequence of Pseudomonas graminis strain UASWS1507, a potential biological control agent for agriculture.</title>
        <authorList>
            <person name="Crovadore J."/>
            <person name="Calmin G."/>
            <person name="Chablais R."/>
            <person name="Cochard B."/>
            <person name="Lefort F."/>
        </authorList>
    </citation>
    <scope>NUCLEOTIDE SEQUENCE [LARGE SCALE GENOMIC DNA]</scope>
    <source>
        <strain evidence="1 2">UASWS1507</strain>
    </source>
</reference>
<sequence>MKKWFLKAFFLLSATMLLTTGLFELYSKMPVCEELVNGRGALNNSCLPYDQVLAGDYRVRKGQVYWEDREYAPEKNCGFGYFSILANITSFKCLLEMKGYIRTVEHRTLTKLEKLSPAFRVLEGTESGLLDWQKKQFNKYAVSEQGVYFEGRLLEGADPKNFSVIFPLGDSKVWSFFNVSRAGSLTFVSGKSLGNVDPALYHLLPPVKGPSVPAGCGANTLAEPLQAEGGSSFNGVANCGLAVSHNLNVLAPCEMSEKGVRGACWSLKNLDSAIDKGVAAQSGKDVFYFHRYGVSKFIGAALTDYFVFERDGMLYIDSGGTNFRMLLGRSNFATLILSRK</sequence>